<dbReference type="AlphaFoldDB" id="A0A4V3WQL1"/>
<comment type="similarity">
    <text evidence="1">Belongs to the peptidase C14B family.</text>
</comment>
<dbReference type="InterPro" id="IPR029030">
    <property type="entry name" value="Caspase-like_dom_sf"/>
</dbReference>
<dbReference type="GO" id="GO:0006508">
    <property type="term" value="P:proteolysis"/>
    <property type="evidence" value="ECO:0007669"/>
    <property type="project" value="InterPro"/>
</dbReference>
<proteinExistence type="inferred from homology"/>
<dbReference type="GO" id="GO:0005737">
    <property type="term" value="C:cytoplasm"/>
    <property type="evidence" value="ECO:0007669"/>
    <property type="project" value="TreeGrafter"/>
</dbReference>
<dbReference type="SUPFAM" id="SSF52129">
    <property type="entry name" value="Caspase-like"/>
    <property type="match status" value="1"/>
</dbReference>
<name>A0A4V3WQL1_CAMSN</name>
<sequence length="326" mass="35938">MDRKNNLRSSFLGLMLKMSGSSGGQPAATASAVPTLPKPNPMSYHGEHQKKRAVLCGVSYQKKKHKLKGTINDVKRMKSLLVDHFQFPENAICVLTEEENDPELSPTKKNIQNALEWLVQDNMGGDSLVFYFSGHGLRQPDFAGDESDEFDETICPSDFATAGMILDNYINSTIVKPLKHGVKLHAIIDACHSGTILDLPHVYKPKSKQWGGNKSSSGGCESTNDALAICLSACADNQLATDTNAFTGKEMSGAMTYNFVNAIKAKKRITYGELLDEMHNNITKHVNTTGCLNLNVLWNVFRNKPIQEPQMSSSKIFNVDEVELNL</sequence>
<dbReference type="Gene3D" id="3.40.50.12660">
    <property type="match status" value="1"/>
</dbReference>
<evidence type="ECO:0000256" key="1">
    <source>
        <dbReference type="ARBA" id="ARBA00009005"/>
    </source>
</evidence>
<keyword evidence="4" id="KW-1185">Reference proteome</keyword>
<dbReference type="PANTHER" id="PTHR48104">
    <property type="entry name" value="METACASPASE-4"/>
    <property type="match status" value="1"/>
</dbReference>
<dbReference type="GO" id="GO:0004197">
    <property type="term" value="F:cysteine-type endopeptidase activity"/>
    <property type="evidence" value="ECO:0007669"/>
    <property type="project" value="InterPro"/>
</dbReference>
<reference evidence="3 4" key="1">
    <citation type="journal article" date="2018" name="Proc. Natl. Acad. Sci. U.S.A.">
        <title>Draft genome sequence of Camellia sinensis var. sinensis provides insights into the evolution of the tea genome and tea quality.</title>
        <authorList>
            <person name="Wei C."/>
            <person name="Yang H."/>
            <person name="Wang S."/>
            <person name="Zhao J."/>
            <person name="Liu C."/>
            <person name="Gao L."/>
            <person name="Xia E."/>
            <person name="Lu Y."/>
            <person name="Tai Y."/>
            <person name="She G."/>
            <person name="Sun J."/>
            <person name="Cao H."/>
            <person name="Tong W."/>
            <person name="Gao Q."/>
            <person name="Li Y."/>
            <person name="Deng W."/>
            <person name="Jiang X."/>
            <person name="Wang W."/>
            <person name="Chen Q."/>
            <person name="Zhang S."/>
            <person name="Li H."/>
            <person name="Wu J."/>
            <person name="Wang P."/>
            <person name="Li P."/>
            <person name="Shi C."/>
            <person name="Zheng F."/>
            <person name="Jian J."/>
            <person name="Huang B."/>
            <person name="Shan D."/>
            <person name="Shi M."/>
            <person name="Fang C."/>
            <person name="Yue Y."/>
            <person name="Li F."/>
            <person name="Li D."/>
            <person name="Wei S."/>
            <person name="Han B."/>
            <person name="Jiang C."/>
            <person name="Yin Y."/>
            <person name="Xia T."/>
            <person name="Zhang Z."/>
            <person name="Bennetzen J.L."/>
            <person name="Zhao S."/>
            <person name="Wan X."/>
        </authorList>
    </citation>
    <scope>NUCLEOTIDE SEQUENCE [LARGE SCALE GENOMIC DNA]</scope>
    <source>
        <strain evidence="4">cv. Shuchazao</strain>
        <tissue evidence="3">Leaf</tissue>
    </source>
</reference>
<feature type="domain" description="Peptidase C14 caspase" evidence="2">
    <location>
        <begin position="51"/>
        <end position="315"/>
    </location>
</feature>
<dbReference type="PANTHER" id="PTHR48104:SF2">
    <property type="entry name" value="METACASPASE-1-LIKE ISOFORM X1"/>
    <property type="match status" value="1"/>
</dbReference>
<dbReference type="InterPro" id="IPR011600">
    <property type="entry name" value="Pept_C14_caspase"/>
</dbReference>
<evidence type="ECO:0000313" key="3">
    <source>
        <dbReference type="EMBL" id="THG20727.1"/>
    </source>
</evidence>
<evidence type="ECO:0000313" key="4">
    <source>
        <dbReference type="Proteomes" id="UP000306102"/>
    </source>
</evidence>
<protein>
    <recommendedName>
        <fullName evidence="2">Peptidase C14 caspase domain-containing protein</fullName>
    </recommendedName>
</protein>
<gene>
    <name evidence="3" type="ORF">TEA_005834</name>
</gene>
<organism evidence="3 4">
    <name type="scientific">Camellia sinensis var. sinensis</name>
    <name type="common">China tea</name>
    <dbReference type="NCBI Taxonomy" id="542762"/>
    <lineage>
        <taxon>Eukaryota</taxon>
        <taxon>Viridiplantae</taxon>
        <taxon>Streptophyta</taxon>
        <taxon>Embryophyta</taxon>
        <taxon>Tracheophyta</taxon>
        <taxon>Spermatophyta</taxon>
        <taxon>Magnoliopsida</taxon>
        <taxon>eudicotyledons</taxon>
        <taxon>Gunneridae</taxon>
        <taxon>Pentapetalae</taxon>
        <taxon>asterids</taxon>
        <taxon>Ericales</taxon>
        <taxon>Theaceae</taxon>
        <taxon>Camellia</taxon>
    </lineage>
</organism>
<comment type="caution">
    <text evidence="3">The sequence shown here is derived from an EMBL/GenBank/DDBJ whole genome shotgun (WGS) entry which is preliminary data.</text>
</comment>
<dbReference type="EMBL" id="SDRB02001765">
    <property type="protein sequence ID" value="THG20727.1"/>
    <property type="molecule type" value="Genomic_DNA"/>
</dbReference>
<evidence type="ECO:0000259" key="2">
    <source>
        <dbReference type="Pfam" id="PF00656"/>
    </source>
</evidence>
<dbReference type="Proteomes" id="UP000306102">
    <property type="component" value="Unassembled WGS sequence"/>
</dbReference>
<dbReference type="InterPro" id="IPR050452">
    <property type="entry name" value="Metacaspase"/>
</dbReference>
<accession>A0A4V3WQL1</accession>
<dbReference type="STRING" id="542762.A0A4V3WQL1"/>
<dbReference type="Pfam" id="PF00656">
    <property type="entry name" value="Peptidase_C14"/>
    <property type="match status" value="1"/>
</dbReference>